<evidence type="ECO:0000313" key="2">
    <source>
        <dbReference type="EMBL" id="GEZ08929.1"/>
    </source>
</evidence>
<feature type="compositionally biased region" description="Polar residues" evidence="1">
    <location>
        <begin position="1"/>
        <end position="21"/>
    </location>
</feature>
<organism evidence="2">
    <name type="scientific">Tanacetum cinerariifolium</name>
    <name type="common">Dalmatian daisy</name>
    <name type="synonym">Chrysanthemum cinerariifolium</name>
    <dbReference type="NCBI Taxonomy" id="118510"/>
    <lineage>
        <taxon>Eukaryota</taxon>
        <taxon>Viridiplantae</taxon>
        <taxon>Streptophyta</taxon>
        <taxon>Embryophyta</taxon>
        <taxon>Tracheophyta</taxon>
        <taxon>Spermatophyta</taxon>
        <taxon>Magnoliopsida</taxon>
        <taxon>eudicotyledons</taxon>
        <taxon>Gunneridae</taxon>
        <taxon>Pentapetalae</taxon>
        <taxon>asterids</taxon>
        <taxon>campanulids</taxon>
        <taxon>Asterales</taxon>
        <taxon>Asteraceae</taxon>
        <taxon>Asteroideae</taxon>
        <taxon>Anthemideae</taxon>
        <taxon>Anthemidinae</taxon>
        <taxon>Tanacetum</taxon>
    </lineage>
</organism>
<feature type="compositionally biased region" description="Polar residues" evidence="1">
    <location>
        <begin position="87"/>
        <end position="99"/>
    </location>
</feature>
<dbReference type="AlphaFoldDB" id="A0A699I5J5"/>
<feature type="compositionally biased region" description="Basic residues" evidence="1">
    <location>
        <begin position="75"/>
        <end position="86"/>
    </location>
</feature>
<dbReference type="EMBL" id="BKCJ010239680">
    <property type="protein sequence ID" value="GEZ08929.1"/>
    <property type="molecule type" value="Genomic_DNA"/>
</dbReference>
<proteinExistence type="predicted"/>
<sequence>MSSQPGPSNWQSPMPAQSPTPFWQPAIPSHPGTYNWQSPIPSHMGNPNLQPPIRRHHDAAGLFDQTKQPSSIVLPKKRGNKPKNNVKKSNLSPLNLGNA</sequence>
<evidence type="ECO:0000256" key="1">
    <source>
        <dbReference type="SAM" id="MobiDB-lite"/>
    </source>
</evidence>
<protein>
    <submittedName>
        <fullName evidence="2">Uncharacterized protein</fullName>
    </submittedName>
</protein>
<name>A0A699I5J5_TANCI</name>
<comment type="caution">
    <text evidence="2">The sequence shown here is derived from an EMBL/GenBank/DDBJ whole genome shotgun (WGS) entry which is preliminary data.</text>
</comment>
<feature type="compositionally biased region" description="Polar residues" evidence="1">
    <location>
        <begin position="32"/>
        <end position="48"/>
    </location>
</feature>
<gene>
    <name evidence="2" type="ORF">Tci_480902</name>
</gene>
<accession>A0A699I5J5</accession>
<feature type="region of interest" description="Disordered" evidence="1">
    <location>
        <begin position="1"/>
        <end position="99"/>
    </location>
</feature>
<reference evidence="2" key="1">
    <citation type="journal article" date="2019" name="Sci. Rep.">
        <title>Draft genome of Tanacetum cinerariifolium, the natural source of mosquito coil.</title>
        <authorList>
            <person name="Yamashiro T."/>
            <person name="Shiraishi A."/>
            <person name="Satake H."/>
            <person name="Nakayama K."/>
        </authorList>
    </citation>
    <scope>NUCLEOTIDE SEQUENCE</scope>
</reference>